<evidence type="ECO:0000256" key="6">
    <source>
        <dbReference type="ARBA" id="ARBA00022807"/>
    </source>
</evidence>
<keyword evidence="5 9" id="KW-0378">Hydrolase</keyword>
<dbReference type="PRINTS" id="PR00704">
    <property type="entry name" value="CALPAIN"/>
</dbReference>
<dbReference type="CDD" id="cd00044">
    <property type="entry name" value="CysPc"/>
    <property type="match status" value="1"/>
</dbReference>
<dbReference type="Gene3D" id="2.60.120.380">
    <property type="match status" value="1"/>
</dbReference>
<dbReference type="Proteomes" id="UP001295444">
    <property type="component" value="Chromosome 02"/>
</dbReference>
<dbReference type="SUPFAM" id="SSF49758">
    <property type="entry name" value="Calpain large subunit, middle domain (domain III)"/>
    <property type="match status" value="1"/>
</dbReference>
<evidence type="ECO:0000256" key="1">
    <source>
        <dbReference type="ARBA" id="ARBA00007623"/>
    </source>
</evidence>
<dbReference type="SMART" id="SM00720">
    <property type="entry name" value="calpain_III"/>
    <property type="match status" value="1"/>
</dbReference>
<dbReference type="SUPFAM" id="SSF47473">
    <property type="entry name" value="EF-hand"/>
    <property type="match status" value="1"/>
</dbReference>
<protein>
    <submittedName>
        <fullName evidence="12">Calpain-14</fullName>
    </submittedName>
</protein>
<name>A0AAD1RIK9_PELCU</name>
<organism evidence="12 13">
    <name type="scientific">Pelobates cultripes</name>
    <name type="common">Western spadefoot toad</name>
    <dbReference type="NCBI Taxonomy" id="61616"/>
    <lineage>
        <taxon>Eukaryota</taxon>
        <taxon>Metazoa</taxon>
        <taxon>Chordata</taxon>
        <taxon>Craniata</taxon>
        <taxon>Vertebrata</taxon>
        <taxon>Euteleostomi</taxon>
        <taxon>Amphibia</taxon>
        <taxon>Batrachia</taxon>
        <taxon>Anura</taxon>
        <taxon>Pelobatoidea</taxon>
        <taxon>Pelobatidae</taxon>
        <taxon>Pelobates</taxon>
    </lineage>
</organism>
<dbReference type="PROSITE" id="PS00018">
    <property type="entry name" value="EF_HAND_1"/>
    <property type="match status" value="2"/>
</dbReference>
<dbReference type="InterPro" id="IPR036213">
    <property type="entry name" value="Calpain_III_sf"/>
</dbReference>
<sequence>MPRLTFKTKQAKKSGQILRTETFKKSIRIQNQDYQTLVEKHLKCKNLFEDDAFPADLTSIGSENLLQNLPPCVTWKRPHELVKNPQFFADNVSRFKLHQGLTQNCWILAALSSLTLNKDILTKVVPQNQSFQKNYTGIFHFKFWRFGEWIDVVVDDRLPVDENGKLIFVSCAKNNLFWGALLEKAYAKLCGSYEDMQIGEVSEALVDFTGGVNITITLSKAPADLWNIMLRAANSGSLMGCQTHSGPEMIMENGLVAGHAYAVTGIRKVTSKLGAEYLVRLRNPWGKVEWNGNWSRRSQKWEQLSFKERLLLQKAREDGEFWISNEDFKDNFVELAICKLTPDLISQEYGKQWMLSMQSGKWSSGSTAGGGRHCTESYWRNPQYRLKTLNEDDMEKNTDSSHVLISLIQKQNHKHRNQSPLLFIGVSIFQFQGTQSRLPKSFFVNHKPINNKCVYANHREVTQYFHLEPGSYVIVPSTSTVDKESEFLLRVFSRKHILEEQSENPNTGVCWMKIADKQEDKIWENVFAKFFGKLQTLLSKGTWPGAKLFATPFSLDTCKVIMAQLDLNTSGTLNMDEFQNLWERLISYKEIFQRRDINRSGYLTMIDLQAATEEKEPTKHNGLAVYRRNVLFKLRNCLNLCTIDRSSFFSNQGITLSHQFSNLMILRYGNSSLEVDYENFVCFMLRMEINREVQISLELFQNLSHDGKGIYLREAECIARLRSDPRVQPASFKAGQDAEATAH</sequence>
<keyword evidence="3" id="KW-0479">Metal-binding</keyword>
<evidence type="ECO:0000256" key="7">
    <source>
        <dbReference type="ARBA" id="ARBA00022837"/>
    </source>
</evidence>
<dbReference type="InterPro" id="IPR002048">
    <property type="entry name" value="EF_hand_dom"/>
</dbReference>
<evidence type="ECO:0000259" key="10">
    <source>
        <dbReference type="PROSITE" id="PS50203"/>
    </source>
</evidence>
<dbReference type="FunFam" id="3.90.70.10:FF:000054">
    <property type="entry name" value="Calpain 14"/>
    <property type="match status" value="1"/>
</dbReference>
<keyword evidence="6 9" id="KW-0788">Thiol protease</keyword>
<dbReference type="SMART" id="SM00230">
    <property type="entry name" value="CysPc"/>
    <property type="match status" value="1"/>
</dbReference>
<feature type="domain" description="Calpain catalytic" evidence="10">
    <location>
        <begin position="47"/>
        <end position="341"/>
    </location>
</feature>
<dbReference type="Pfam" id="PF01067">
    <property type="entry name" value="Calpain_III"/>
    <property type="match status" value="1"/>
</dbReference>
<dbReference type="InterPro" id="IPR001300">
    <property type="entry name" value="Peptidase_C2_calpain_cat"/>
</dbReference>
<dbReference type="InterPro" id="IPR011992">
    <property type="entry name" value="EF-hand-dom_pair"/>
</dbReference>
<dbReference type="EMBL" id="OW240913">
    <property type="protein sequence ID" value="CAH2256013.1"/>
    <property type="molecule type" value="Genomic_DNA"/>
</dbReference>
<dbReference type="Pfam" id="PF00648">
    <property type="entry name" value="Peptidase_C2"/>
    <property type="match status" value="1"/>
</dbReference>
<dbReference type="CDD" id="cd00214">
    <property type="entry name" value="Calpain_III"/>
    <property type="match status" value="1"/>
</dbReference>
<comment type="similarity">
    <text evidence="1">Belongs to the peptidase C2 family.</text>
</comment>
<keyword evidence="7" id="KW-0106">Calcium</keyword>
<gene>
    <name evidence="12" type="ORF">PECUL_23A046451</name>
</gene>
<dbReference type="FunFam" id="2.60.120.380:FF:000001">
    <property type="entry name" value="Calpain-1 catalytic subunit"/>
    <property type="match status" value="1"/>
</dbReference>
<accession>A0AAD1RIK9</accession>
<evidence type="ECO:0000313" key="12">
    <source>
        <dbReference type="EMBL" id="CAH2256013.1"/>
    </source>
</evidence>
<dbReference type="InterPro" id="IPR022684">
    <property type="entry name" value="Calpain_cysteine_protease"/>
</dbReference>
<dbReference type="PANTHER" id="PTHR10183">
    <property type="entry name" value="CALPAIN"/>
    <property type="match status" value="1"/>
</dbReference>
<keyword evidence="2 9" id="KW-0645">Protease</keyword>
<dbReference type="AlphaFoldDB" id="A0AAD1RIK9"/>
<feature type="domain" description="EF-hand" evidence="11">
    <location>
        <begin position="553"/>
        <end position="588"/>
    </location>
</feature>
<evidence type="ECO:0000256" key="4">
    <source>
        <dbReference type="ARBA" id="ARBA00022737"/>
    </source>
</evidence>
<evidence type="ECO:0000259" key="11">
    <source>
        <dbReference type="PROSITE" id="PS50222"/>
    </source>
</evidence>
<dbReference type="InterPro" id="IPR038765">
    <property type="entry name" value="Papain-like_cys_pep_sf"/>
</dbReference>
<reference evidence="12" key="1">
    <citation type="submission" date="2022-03" db="EMBL/GenBank/DDBJ databases">
        <authorList>
            <person name="Alioto T."/>
            <person name="Alioto T."/>
            <person name="Gomez Garrido J."/>
        </authorList>
    </citation>
    <scope>NUCLEOTIDE SEQUENCE</scope>
</reference>
<keyword evidence="4" id="KW-0677">Repeat</keyword>
<dbReference type="Gene3D" id="1.10.238.10">
    <property type="entry name" value="EF-hand"/>
    <property type="match status" value="1"/>
</dbReference>
<dbReference type="InterPro" id="IPR033883">
    <property type="entry name" value="C2_III"/>
</dbReference>
<evidence type="ECO:0000256" key="2">
    <source>
        <dbReference type="ARBA" id="ARBA00022670"/>
    </source>
</evidence>
<dbReference type="InterPro" id="IPR022683">
    <property type="entry name" value="Calpain_III"/>
</dbReference>
<dbReference type="GO" id="GO:0005509">
    <property type="term" value="F:calcium ion binding"/>
    <property type="evidence" value="ECO:0007669"/>
    <property type="project" value="InterPro"/>
</dbReference>
<dbReference type="Gene3D" id="3.90.70.10">
    <property type="entry name" value="Cysteine proteinases"/>
    <property type="match status" value="1"/>
</dbReference>
<dbReference type="PROSITE" id="PS50222">
    <property type="entry name" value="EF_HAND_2"/>
    <property type="match status" value="1"/>
</dbReference>
<evidence type="ECO:0000256" key="8">
    <source>
        <dbReference type="PIRSR" id="PIRSR622684-1"/>
    </source>
</evidence>
<dbReference type="GO" id="GO:0004198">
    <property type="term" value="F:calcium-dependent cysteine-type endopeptidase activity"/>
    <property type="evidence" value="ECO:0007669"/>
    <property type="project" value="InterPro"/>
</dbReference>
<proteinExistence type="inferred from homology"/>
<keyword evidence="13" id="KW-1185">Reference proteome</keyword>
<dbReference type="GO" id="GO:0005737">
    <property type="term" value="C:cytoplasm"/>
    <property type="evidence" value="ECO:0007669"/>
    <property type="project" value="TreeGrafter"/>
</dbReference>
<feature type="active site" evidence="8 9">
    <location>
        <position position="283"/>
    </location>
</feature>
<evidence type="ECO:0000256" key="3">
    <source>
        <dbReference type="ARBA" id="ARBA00022723"/>
    </source>
</evidence>
<evidence type="ECO:0000256" key="9">
    <source>
        <dbReference type="PROSITE-ProRule" id="PRU00239"/>
    </source>
</evidence>
<dbReference type="PROSITE" id="PS50203">
    <property type="entry name" value="CALPAIN_CAT"/>
    <property type="match status" value="1"/>
</dbReference>
<dbReference type="InterPro" id="IPR022682">
    <property type="entry name" value="Calpain_domain_III"/>
</dbReference>
<feature type="active site" evidence="8 9">
    <location>
        <position position="259"/>
    </location>
</feature>
<dbReference type="InterPro" id="IPR018247">
    <property type="entry name" value="EF_Hand_1_Ca_BS"/>
</dbReference>
<dbReference type="GO" id="GO:0006508">
    <property type="term" value="P:proteolysis"/>
    <property type="evidence" value="ECO:0007669"/>
    <property type="project" value="UniProtKB-KW"/>
</dbReference>
<evidence type="ECO:0000313" key="13">
    <source>
        <dbReference type="Proteomes" id="UP001295444"/>
    </source>
</evidence>
<evidence type="ECO:0000256" key="5">
    <source>
        <dbReference type="ARBA" id="ARBA00022801"/>
    </source>
</evidence>
<dbReference type="SUPFAM" id="SSF54001">
    <property type="entry name" value="Cysteine proteinases"/>
    <property type="match status" value="1"/>
</dbReference>
<dbReference type="PANTHER" id="PTHR10183:SF302">
    <property type="entry name" value="CALPAIN-14"/>
    <property type="match status" value="1"/>
</dbReference>
<feature type="active site" evidence="8 9">
    <location>
        <position position="105"/>
    </location>
</feature>